<keyword evidence="2 6" id="KW-0732">Signal</keyword>
<comment type="cofactor">
    <cofactor evidence="4">
        <name>heme</name>
        <dbReference type="ChEBI" id="CHEBI:30413"/>
    </cofactor>
    <text evidence="4">Binds 2 heme groups.</text>
</comment>
<evidence type="ECO:0000256" key="6">
    <source>
        <dbReference type="SAM" id="SignalP"/>
    </source>
</evidence>
<dbReference type="GO" id="GO:0030313">
    <property type="term" value="C:cell envelope"/>
    <property type="evidence" value="ECO:0007669"/>
    <property type="project" value="UniProtKB-SubCell"/>
</dbReference>
<feature type="binding site" description="axial binding residue" evidence="5">
    <location>
        <position position="88"/>
    </location>
    <ligand>
        <name>heme c</name>
        <dbReference type="ChEBI" id="CHEBI:61717"/>
        <label>1</label>
    </ligand>
    <ligandPart>
        <name>Fe</name>
        <dbReference type="ChEBI" id="CHEBI:18248"/>
    </ligandPart>
</feature>
<dbReference type="Pfam" id="PF03150">
    <property type="entry name" value="CCP_MauG"/>
    <property type="match status" value="1"/>
</dbReference>
<name>A0A3M9MJX7_9BACT</name>
<feature type="binding site" description="covalent" evidence="4">
    <location>
        <position position="84"/>
    </location>
    <ligand>
        <name>heme c</name>
        <dbReference type="ChEBI" id="CHEBI:61717"/>
        <label>1</label>
    </ligand>
</feature>
<dbReference type="InterPro" id="IPR051395">
    <property type="entry name" value="Cytochrome_c_Peroxidase/MauG"/>
</dbReference>
<comment type="PTM">
    <text evidence="4">Binds 2 heme groups per subunit.</text>
</comment>
<dbReference type="SUPFAM" id="SSF46626">
    <property type="entry name" value="Cytochrome c"/>
    <property type="match status" value="2"/>
</dbReference>
<gene>
    <name evidence="8" type="ORF">EFB08_13180</name>
</gene>
<keyword evidence="5" id="KW-0479">Metal-binding</keyword>
<dbReference type="Gene3D" id="1.10.760.10">
    <property type="entry name" value="Cytochrome c-like domain"/>
    <property type="match status" value="2"/>
</dbReference>
<feature type="binding site" description="covalent" evidence="4">
    <location>
        <position position="87"/>
    </location>
    <ligand>
        <name>heme c</name>
        <dbReference type="ChEBI" id="CHEBI:61717"/>
        <label>1</label>
    </ligand>
</feature>
<feature type="signal peptide" evidence="6">
    <location>
        <begin position="1"/>
        <end position="27"/>
    </location>
</feature>
<proteinExistence type="predicted"/>
<dbReference type="GO" id="GO:0004130">
    <property type="term" value="F:cytochrome-c peroxidase activity"/>
    <property type="evidence" value="ECO:0007669"/>
    <property type="project" value="TreeGrafter"/>
</dbReference>
<evidence type="ECO:0000256" key="4">
    <source>
        <dbReference type="PIRSR" id="PIRSR000294-1"/>
    </source>
</evidence>
<feature type="chain" id="PRO_5017993278" evidence="6">
    <location>
        <begin position="28"/>
        <end position="361"/>
    </location>
</feature>
<evidence type="ECO:0000259" key="7">
    <source>
        <dbReference type="Pfam" id="PF03150"/>
    </source>
</evidence>
<feature type="binding site" description="axial binding residue" evidence="5">
    <location>
        <position position="233"/>
    </location>
    <ligand>
        <name>heme c</name>
        <dbReference type="ChEBI" id="CHEBI:61717"/>
        <label>2</label>
    </ligand>
    <ligandPart>
        <name>Fe</name>
        <dbReference type="ChEBI" id="CHEBI:18248"/>
    </ligandPart>
</feature>
<dbReference type="InterPro" id="IPR036909">
    <property type="entry name" value="Cyt_c-like_dom_sf"/>
</dbReference>
<comment type="caution">
    <text evidence="8">The sequence shown here is derived from an EMBL/GenBank/DDBJ whole genome shotgun (WGS) entry which is preliminary data.</text>
</comment>
<evidence type="ECO:0000256" key="5">
    <source>
        <dbReference type="PIRSR" id="PIRSR000294-2"/>
    </source>
</evidence>
<dbReference type="GO" id="GO:0020037">
    <property type="term" value="F:heme binding"/>
    <property type="evidence" value="ECO:0007669"/>
    <property type="project" value="InterPro"/>
</dbReference>
<dbReference type="PIRSF" id="PIRSF000294">
    <property type="entry name" value="Cytochrome-c_peroxidase"/>
    <property type="match status" value="1"/>
</dbReference>
<dbReference type="GO" id="GO:0009055">
    <property type="term" value="F:electron transfer activity"/>
    <property type="evidence" value="ECO:0007669"/>
    <property type="project" value="InterPro"/>
</dbReference>
<dbReference type="Proteomes" id="UP000272117">
    <property type="component" value="Unassembled WGS sequence"/>
</dbReference>
<dbReference type="PANTHER" id="PTHR30600">
    <property type="entry name" value="CYTOCHROME C PEROXIDASE-RELATED"/>
    <property type="match status" value="1"/>
</dbReference>
<keyword evidence="4" id="KW-0349">Heme</keyword>
<evidence type="ECO:0000313" key="9">
    <source>
        <dbReference type="Proteomes" id="UP000272117"/>
    </source>
</evidence>
<dbReference type="AlphaFoldDB" id="A0A3M9MJX7"/>
<keyword evidence="3" id="KW-0560">Oxidoreductase</keyword>
<feature type="binding site" description="covalent" evidence="4">
    <location>
        <position position="232"/>
    </location>
    <ligand>
        <name>heme c</name>
        <dbReference type="ChEBI" id="CHEBI:61717"/>
        <label>2</label>
    </ligand>
</feature>
<dbReference type="EMBL" id="RJJD01000008">
    <property type="protein sequence ID" value="RNI25796.1"/>
    <property type="molecule type" value="Genomic_DNA"/>
</dbReference>
<dbReference type="InterPro" id="IPR026259">
    <property type="entry name" value="MauG/Cytc_peroxidase"/>
</dbReference>
<dbReference type="OrthoDB" id="9805202at2"/>
<evidence type="ECO:0000256" key="2">
    <source>
        <dbReference type="ARBA" id="ARBA00022729"/>
    </source>
</evidence>
<accession>A0A3M9MJX7</accession>
<feature type="binding site" description="covalent" evidence="4">
    <location>
        <position position="229"/>
    </location>
    <ligand>
        <name>heme c</name>
        <dbReference type="ChEBI" id="CHEBI:61717"/>
        <label>2</label>
    </ligand>
</feature>
<organism evidence="8 9">
    <name type="scientific">Rufibacter latericius</name>
    <dbReference type="NCBI Taxonomy" id="2487040"/>
    <lineage>
        <taxon>Bacteria</taxon>
        <taxon>Pseudomonadati</taxon>
        <taxon>Bacteroidota</taxon>
        <taxon>Cytophagia</taxon>
        <taxon>Cytophagales</taxon>
        <taxon>Hymenobacteraceae</taxon>
        <taxon>Rufibacter</taxon>
    </lineage>
</organism>
<keyword evidence="5" id="KW-0408">Iron</keyword>
<dbReference type="InterPro" id="IPR004852">
    <property type="entry name" value="Di-haem_cyt_c_peroxidsae"/>
</dbReference>
<evidence type="ECO:0000313" key="8">
    <source>
        <dbReference type="EMBL" id="RNI25796.1"/>
    </source>
</evidence>
<evidence type="ECO:0000256" key="1">
    <source>
        <dbReference type="ARBA" id="ARBA00004196"/>
    </source>
</evidence>
<reference evidence="8 9" key="1">
    <citation type="submission" date="2018-11" db="EMBL/GenBank/DDBJ databases">
        <title>Rufibacter latericius sp. nov., isolated from water in Baiyang Lake.</title>
        <authorList>
            <person name="Yang Y."/>
        </authorList>
    </citation>
    <scope>NUCLEOTIDE SEQUENCE [LARGE SCALE GENOMIC DNA]</scope>
    <source>
        <strain evidence="8 9">R-22-1c-1</strain>
    </source>
</reference>
<keyword evidence="9" id="KW-1185">Reference proteome</keyword>
<dbReference type="PROSITE" id="PS51257">
    <property type="entry name" value="PROKAR_LIPOPROTEIN"/>
    <property type="match status" value="1"/>
</dbReference>
<comment type="subcellular location">
    <subcellularLocation>
        <location evidence="1">Cell envelope</location>
    </subcellularLocation>
</comment>
<evidence type="ECO:0000256" key="3">
    <source>
        <dbReference type="ARBA" id="ARBA00023002"/>
    </source>
</evidence>
<dbReference type="RefSeq" id="WP_123127422.1">
    <property type="nucleotide sequence ID" value="NZ_RJJD01000008.1"/>
</dbReference>
<keyword evidence="8" id="KW-0575">Peroxidase</keyword>
<dbReference type="GO" id="GO:0046872">
    <property type="term" value="F:metal ion binding"/>
    <property type="evidence" value="ECO:0007669"/>
    <property type="project" value="UniProtKB-KW"/>
</dbReference>
<protein>
    <submittedName>
        <fullName evidence="8">Cytochrome-c peroxidase</fullName>
    </submittedName>
</protein>
<sequence length="361" mass="40171">MRLHLPLSRFRAKVLFLLGSTFALSCASEETEPVTPSEFVLTAPANLGTAVPFPQRNPFTREGVLLGKKLFYDPILSGNNQISCASCHQPEKAFSDGRALTTAGASRKPLLRHAPALQNLAWMQGWFWDGGAKDLESLALGPLTHEDEMAQNLKELVLELQNHVEYPAQFKAAFGTDSITSALIARALAQFQRTLITGNSAYDRHVRKEPNATLNNQELRGLALVRQQCAPCHATDSFTDQSYRNNGLAQTFSEEHEQIAWGRGRITHRPEDIGKYKVPTLRNIMVTAPYMHDGCFETLQQVLDHYTHGIVPSPTLDPTFLRTDGTLGLTLTQKEKVDILSFLNTLTDWEFLQNPAHAPLP</sequence>
<feature type="domain" description="Di-haem cytochrome c peroxidase" evidence="7">
    <location>
        <begin position="62"/>
        <end position="209"/>
    </location>
</feature>